<sequence length="160" mass="17252">MLLSDHASSVELSLLRYQFSEVRGDSYDDNWLVVGGTVTTPEGSWSFADPCLLTGEAGEVSAWLRAVAAGTVAVTGPDAEGWLSPDTWFVEPLLAVSLADRSDSEAAIRVHLSLEAAPPWQQGDDGADIYQYVVEVRMNTAALLHAADQWDLALASFPTR</sequence>
<dbReference type="Proteomes" id="UP000253318">
    <property type="component" value="Unassembled WGS sequence"/>
</dbReference>
<dbReference type="OrthoDB" id="7210783at2"/>
<name>A0A368T161_9ACTN</name>
<proteinExistence type="predicted"/>
<gene>
    <name evidence="1" type="ORF">DEF24_20860</name>
</gene>
<comment type="caution">
    <text evidence="1">The sequence shown here is derived from an EMBL/GenBank/DDBJ whole genome shotgun (WGS) entry which is preliminary data.</text>
</comment>
<keyword evidence="2" id="KW-1185">Reference proteome</keyword>
<dbReference type="EMBL" id="QEIN01000197">
    <property type="protein sequence ID" value="RCV53285.1"/>
    <property type="molecule type" value="Genomic_DNA"/>
</dbReference>
<protein>
    <submittedName>
        <fullName evidence="1">Uncharacterized protein</fullName>
    </submittedName>
</protein>
<dbReference type="InterPro" id="IPR056510">
    <property type="entry name" value="WapI"/>
</dbReference>
<accession>A0A368T161</accession>
<dbReference type="Pfam" id="PF24716">
    <property type="entry name" value="WapI"/>
    <property type="match status" value="1"/>
</dbReference>
<evidence type="ECO:0000313" key="1">
    <source>
        <dbReference type="EMBL" id="RCV53285.1"/>
    </source>
</evidence>
<dbReference type="AlphaFoldDB" id="A0A368T161"/>
<evidence type="ECO:0000313" key="2">
    <source>
        <dbReference type="Proteomes" id="UP000253318"/>
    </source>
</evidence>
<organism evidence="1 2">
    <name type="scientific">Marinitenerispora sediminis</name>
    <dbReference type="NCBI Taxonomy" id="1931232"/>
    <lineage>
        <taxon>Bacteria</taxon>
        <taxon>Bacillati</taxon>
        <taxon>Actinomycetota</taxon>
        <taxon>Actinomycetes</taxon>
        <taxon>Streptosporangiales</taxon>
        <taxon>Nocardiopsidaceae</taxon>
        <taxon>Marinitenerispora</taxon>
    </lineage>
</organism>
<reference evidence="1 2" key="1">
    <citation type="submission" date="2018-04" db="EMBL/GenBank/DDBJ databases">
        <title>Novel actinobacteria from marine sediment.</title>
        <authorList>
            <person name="Ng Z.Y."/>
            <person name="Tan G.Y.A."/>
        </authorList>
    </citation>
    <scope>NUCLEOTIDE SEQUENCE [LARGE SCALE GENOMIC DNA]</scope>
    <source>
        <strain evidence="1 2">TPS81</strain>
    </source>
</reference>